<dbReference type="CDD" id="cd04301">
    <property type="entry name" value="NAT_SF"/>
    <property type="match status" value="1"/>
</dbReference>
<name>F5XQX1_MICPN</name>
<gene>
    <name evidence="2" type="ordered locus">MLP_39790</name>
</gene>
<dbReference type="Gene3D" id="3.40.630.30">
    <property type="match status" value="1"/>
</dbReference>
<reference evidence="2 3" key="1">
    <citation type="submission" date="2011-05" db="EMBL/GenBank/DDBJ databases">
        <title>Whole genome sequence of Microlunatus phosphovorus NM-1.</title>
        <authorList>
            <person name="Hosoyama A."/>
            <person name="Sasaki K."/>
            <person name="Harada T."/>
            <person name="Igarashi R."/>
            <person name="Kawakoshi A."/>
            <person name="Sasagawa M."/>
            <person name="Fukada J."/>
            <person name="Nakamura S."/>
            <person name="Katano Y."/>
            <person name="Hanada S."/>
            <person name="Kamagata Y."/>
            <person name="Nakamura N."/>
            <person name="Yamazaki S."/>
            <person name="Fujita N."/>
        </authorList>
    </citation>
    <scope>NUCLEOTIDE SEQUENCE [LARGE SCALE GENOMIC DNA]</scope>
    <source>
        <strain evidence="3">ATCC 700054 / DSM 10555 / JCM 9379 / NBRC 101784 / NCIMB 13414 / VKM Ac-1990 / NM-1</strain>
    </source>
</reference>
<dbReference type="InterPro" id="IPR000182">
    <property type="entry name" value="GNAT_dom"/>
</dbReference>
<dbReference type="InterPro" id="IPR016181">
    <property type="entry name" value="Acyl_CoA_acyltransferase"/>
</dbReference>
<evidence type="ECO:0000313" key="3">
    <source>
        <dbReference type="Proteomes" id="UP000007947"/>
    </source>
</evidence>
<dbReference type="eggNOG" id="COG0456">
    <property type="taxonomic scope" value="Bacteria"/>
</dbReference>
<dbReference type="GO" id="GO:0016747">
    <property type="term" value="F:acyltransferase activity, transferring groups other than amino-acyl groups"/>
    <property type="evidence" value="ECO:0007669"/>
    <property type="project" value="InterPro"/>
</dbReference>
<dbReference type="STRING" id="1032480.MLP_39790"/>
<dbReference type="HOGENOM" id="CLU_096795_0_0_11"/>
<proteinExistence type="predicted"/>
<protein>
    <recommendedName>
        <fullName evidence="1">N-acetyltransferase domain-containing protein</fullName>
    </recommendedName>
</protein>
<evidence type="ECO:0000313" key="2">
    <source>
        <dbReference type="EMBL" id="BAK36993.1"/>
    </source>
</evidence>
<organism evidence="2 3">
    <name type="scientific">Microlunatus phosphovorus (strain ATCC 700054 / DSM 10555 / JCM 9379 / NBRC 101784 / NCIMB 13414 / VKM Ac-1990 / NM-1)</name>
    <dbReference type="NCBI Taxonomy" id="1032480"/>
    <lineage>
        <taxon>Bacteria</taxon>
        <taxon>Bacillati</taxon>
        <taxon>Actinomycetota</taxon>
        <taxon>Actinomycetes</taxon>
        <taxon>Propionibacteriales</taxon>
        <taxon>Propionibacteriaceae</taxon>
        <taxon>Microlunatus</taxon>
    </lineage>
</organism>
<dbReference type="PROSITE" id="PS51186">
    <property type="entry name" value="GNAT"/>
    <property type="match status" value="1"/>
</dbReference>
<feature type="domain" description="N-acetyltransferase" evidence="1">
    <location>
        <begin position="29"/>
        <end position="183"/>
    </location>
</feature>
<dbReference type="AlphaFoldDB" id="F5XQX1"/>
<sequence>MPGAGRSVTLRTVPNLVPAGALAEVLPGSTLGLFASPDLAELVVLQRCCWVSEAIVNSTLDIPALHETQDEVLAWATAWTTLVVRAEGRLVAAVRGRREGMSWEIGRLMVAPDLAGRGIGSRLLAVIESLAPDNVTEFALFTGAKSLRNIALYERSGYRLIHAWDPDGPGHISGAVFLTKLRTTG</sequence>
<dbReference type="Pfam" id="PF00583">
    <property type="entry name" value="Acetyltransf_1"/>
    <property type="match status" value="1"/>
</dbReference>
<dbReference type="SUPFAM" id="SSF55729">
    <property type="entry name" value="Acyl-CoA N-acyltransferases (Nat)"/>
    <property type="match status" value="1"/>
</dbReference>
<evidence type="ECO:0000259" key="1">
    <source>
        <dbReference type="PROSITE" id="PS51186"/>
    </source>
</evidence>
<dbReference type="Proteomes" id="UP000007947">
    <property type="component" value="Chromosome"/>
</dbReference>
<dbReference type="KEGG" id="mph:MLP_39790"/>
<dbReference type="EMBL" id="AP012204">
    <property type="protein sequence ID" value="BAK36993.1"/>
    <property type="molecule type" value="Genomic_DNA"/>
</dbReference>
<keyword evidence="3" id="KW-1185">Reference proteome</keyword>
<accession>F5XQX1</accession>